<organism evidence="2 3">
    <name type="scientific">Deinococcus oregonensis</name>
    <dbReference type="NCBI Taxonomy" id="1805970"/>
    <lineage>
        <taxon>Bacteria</taxon>
        <taxon>Thermotogati</taxon>
        <taxon>Deinococcota</taxon>
        <taxon>Deinococci</taxon>
        <taxon>Deinococcales</taxon>
        <taxon>Deinococcaceae</taxon>
        <taxon>Deinococcus</taxon>
    </lineage>
</organism>
<proteinExistence type="predicted"/>
<dbReference type="EMBL" id="JBHLYR010000052">
    <property type="protein sequence ID" value="MFB9993671.1"/>
    <property type="molecule type" value="Genomic_DNA"/>
</dbReference>
<evidence type="ECO:0000256" key="1">
    <source>
        <dbReference type="SAM" id="MobiDB-lite"/>
    </source>
</evidence>
<comment type="caution">
    <text evidence="2">The sequence shown here is derived from an EMBL/GenBank/DDBJ whole genome shotgun (WGS) entry which is preliminary data.</text>
</comment>
<dbReference type="Proteomes" id="UP001589733">
    <property type="component" value="Unassembled WGS sequence"/>
</dbReference>
<gene>
    <name evidence="2" type="ORF">ACFFLM_17040</name>
</gene>
<protein>
    <submittedName>
        <fullName evidence="2">Uncharacterized protein</fullName>
    </submittedName>
</protein>
<reference evidence="2 3" key="1">
    <citation type="submission" date="2024-09" db="EMBL/GenBank/DDBJ databases">
        <authorList>
            <person name="Sun Q."/>
            <person name="Mori K."/>
        </authorList>
    </citation>
    <scope>NUCLEOTIDE SEQUENCE [LARGE SCALE GENOMIC DNA]</scope>
    <source>
        <strain evidence="2 3">JCM 13503</strain>
    </source>
</reference>
<name>A0ABV6B445_9DEIO</name>
<evidence type="ECO:0000313" key="2">
    <source>
        <dbReference type="EMBL" id="MFB9993671.1"/>
    </source>
</evidence>
<feature type="region of interest" description="Disordered" evidence="1">
    <location>
        <begin position="72"/>
        <end position="106"/>
    </location>
</feature>
<keyword evidence="3" id="KW-1185">Reference proteome</keyword>
<evidence type="ECO:0000313" key="3">
    <source>
        <dbReference type="Proteomes" id="UP001589733"/>
    </source>
</evidence>
<sequence length="106" mass="11068">MSGQSAGGEHLDAEGLSHERSGREFLEQRNGLWAVLRVLEPGAAAFETKLSELSDLTGWSRARILAGLGFSELDGSGLRNSELGDSELGEAEPGLPEAGTDTGPST</sequence>
<accession>A0ABV6B445</accession>
<dbReference type="RefSeq" id="WP_380012962.1">
    <property type="nucleotide sequence ID" value="NZ_JBHLYR010000052.1"/>
</dbReference>